<dbReference type="SUPFAM" id="SSF51905">
    <property type="entry name" value="FAD/NAD(P)-binding domain"/>
    <property type="match status" value="1"/>
</dbReference>
<keyword evidence="2" id="KW-1185">Reference proteome</keyword>
<evidence type="ECO:0000313" key="1">
    <source>
        <dbReference type="EMBL" id="EPE28310.1"/>
    </source>
</evidence>
<dbReference type="GeneID" id="19468478"/>
<accession>S3CRN3</accession>
<organism evidence="1 2">
    <name type="scientific">Glarea lozoyensis (strain ATCC 20868 / MF5171)</name>
    <dbReference type="NCBI Taxonomy" id="1116229"/>
    <lineage>
        <taxon>Eukaryota</taxon>
        <taxon>Fungi</taxon>
        <taxon>Dikarya</taxon>
        <taxon>Ascomycota</taxon>
        <taxon>Pezizomycotina</taxon>
        <taxon>Leotiomycetes</taxon>
        <taxon>Helotiales</taxon>
        <taxon>Helotiaceae</taxon>
        <taxon>Glarea</taxon>
    </lineage>
</organism>
<dbReference type="Proteomes" id="UP000016922">
    <property type="component" value="Unassembled WGS sequence"/>
</dbReference>
<dbReference type="Gene3D" id="3.50.50.60">
    <property type="entry name" value="FAD/NAD(P)-binding domain"/>
    <property type="match status" value="1"/>
</dbReference>
<dbReference type="KEGG" id="glz:GLAREA_09430"/>
<dbReference type="RefSeq" id="XP_008084218.1">
    <property type="nucleotide sequence ID" value="XM_008086027.1"/>
</dbReference>
<dbReference type="HOGENOM" id="CLU_015676_0_0_1"/>
<dbReference type="eggNOG" id="KOG1399">
    <property type="taxonomic scope" value="Eukaryota"/>
</dbReference>
<sequence>MVQRSSTYVVTIKSNNAAFSPLYGENSPANEDSDVLFLGMPNAVLKKLQVEGTSALCEADKEILAGLEKAGFKTDKGIDDSGIWFKYLQRGGGYYLDSGCSQLIADGKIAIKQGQEIVEVLPTGLKLTDGEILEADEIVWATGYGSMRSHCRTIFGDKVADQVHDVWGMDEEGEVRTMWRKSGHPGFWFMAGNLALCRWYSRMLALQIKAIEEGLSGYEDL</sequence>
<evidence type="ECO:0000313" key="2">
    <source>
        <dbReference type="Proteomes" id="UP000016922"/>
    </source>
</evidence>
<dbReference type="OMA" id="EADEIVW"/>
<dbReference type="EMBL" id="KE145368">
    <property type="protein sequence ID" value="EPE28310.1"/>
    <property type="molecule type" value="Genomic_DNA"/>
</dbReference>
<proteinExistence type="predicted"/>
<reference evidence="1 2" key="1">
    <citation type="journal article" date="2013" name="BMC Genomics">
        <title>Genomics-driven discovery of the pneumocandin biosynthetic gene cluster in the fungus Glarea lozoyensis.</title>
        <authorList>
            <person name="Chen L."/>
            <person name="Yue Q."/>
            <person name="Zhang X."/>
            <person name="Xiang M."/>
            <person name="Wang C."/>
            <person name="Li S."/>
            <person name="Che Y."/>
            <person name="Ortiz-Lopez F.J."/>
            <person name="Bills G.F."/>
            <person name="Liu X."/>
            <person name="An Z."/>
        </authorList>
    </citation>
    <scope>NUCLEOTIDE SEQUENCE [LARGE SCALE GENOMIC DNA]</scope>
    <source>
        <strain evidence="2">ATCC 20868 / MF5171</strain>
    </source>
</reference>
<protein>
    <submittedName>
        <fullName evidence="1">FAD/NAD(P)-binding protein</fullName>
    </submittedName>
</protein>
<dbReference type="InterPro" id="IPR036188">
    <property type="entry name" value="FAD/NAD-bd_sf"/>
</dbReference>
<dbReference type="AlphaFoldDB" id="S3CRN3"/>
<gene>
    <name evidence="1" type="ORF">GLAREA_09430</name>
</gene>
<dbReference type="OrthoDB" id="74360at2759"/>
<name>S3CRN3_GLAL2</name>